<name>A0A7Y0K4H2_9BACI</name>
<reference evidence="1 2" key="1">
    <citation type="submission" date="2020-04" db="EMBL/GenBank/DDBJ databases">
        <title>Bacillus sp. UniB3 isolated from commercial digestive syrup.</title>
        <authorList>
            <person name="Thorat V."/>
            <person name="Kirdat K."/>
            <person name="Tiwarekar B."/>
            <person name="Yadav A."/>
        </authorList>
    </citation>
    <scope>NUCLEOTIDE SEQUENCE [LARGE SCALE GENOMIC DNA]</scope>
    <source>
        <strain evidence="1 2">UniB3</strain>
    </source>
</reference>
<dbReference type="Proteomes" id="UP000588491">
    <property type="component" value="Unassembled WGS sequence"/>
</dbReference>
<protein>
    <submittedName>
        <fullName evidence="1">Uncharacterized protein</fullName>
    </submittedName>
</protein>
<proteinExistence type="predicted"/>
<organism evidence="1 2">
    <name type="scientific">Niallia alba</name>
    <dbReference type="NCBI Taxonomy" id="2729105"/>
    <lineage>
        <taxon>Bacteria</taxon>
        <taxon>Bacillati</taxon>
        <taxon>Bacillota</taxon>
        <taxon>Bacilli</taxon>
        <taxon>Bacillales</taxon>
        <taxon>Bacillaceae</taxon>
        <taxon>Niallia</taxon>
    </lineage>
</organism>
<dbReference type="AlphaFoldDB" id="A0A7Y0K4H2"/>
<evidence type="ECO:0000313" key="2">
    <source>
        <dbReference type="Proteomes" id="UP000588491"/>
    </source>
</evidence>
<evidence type="ECO:0000313" key="1">
    <source>
        <dbReference type="EMBL" id="NMO75636.1"/>
    </source>
</evidence>
<comment type="caution">
    <text evidence="1">The sequence shown here is derived from an EMBL/GenBank/DDBJ whole genome shotgun (WGS) entry which is preliminary data.</text>
</comment>
<dbReference type="EMBL" id="JABBPK010000001">
    <property type="protein sequence ID" value="NMO75636.1"/>
    <property type="molecule type" value="Genomic_DNA"/>
</dbReference>
<keyword evidence="2" id="KW-1185">Reference proteome</keyword>
<accession>A0A7Y0K4H2</accession>
<sequence>MSKNSSEREFIFTLSQFENPQILEKELNLKLAGLELETKFAGLKIDMYGIEQDLGVEVFVENVLLKSDYSHQYRLLKLIEAIDKGIIIYQAVGFKDKYVKQLRDKILNSSKKVNLYFVTD</sequence>
<gene>
    <name evidence="1" type="ORF">HHU08_01090</name>
</gene>
<dbReference type="RefSeq" id="WP_169187611.1">
    <property type="nucleotide sequence ID" value="NZ_JABBPK010000001.1"/>
</dbReference>